<dbReference type="Gene3D" id="3.20.20.140">
    <property type="entry name" value="Metal-dependent hydrolases"/>
    <property type="match status" value="1"/>
</dbReference>
<dbReference type="InterPro" id="IPR003141">
    <property type="entry name" value="Pol/His_phosphatase_N"/>
</dbReference>
<dbReference type="SUPFAM" id="SSF89550">
    <property type="entry name" value="PHP domain-like"/>
    <property type="match status" value="1"/>
</dbReference>
<dbReference type="GO" id="GO:0035312">
    <property type="term" value="F:5'-3' DNA exonuclease activity"/>
    <property type="evidence" value="ECO:0007669"/>
    <property type="project" value="TreeGrafter"/>
</dbReference>
<comment type="caution">
    <text evidence="2">The sequence shown here is derived from an EMBL/GenBank/DDBJ whole genome shotgun (WGS) entry which is preliminary data.</text>
</comment>
<accession>X1TFF1</accession>
<gene>
    <name evidence="2" type="ORF">S12H4_11784</name>
</gene>
<organism evidence="2">
    <name type="scientific">marine sediment metagenome</name>
    <dbReference type="NCBI Taxonomy" id="412755"/>
    <lineage>
        <taxon>unclassified sequences</taxon>
        <taxon>metagenomes</taxon>
        <taxon>ecological metagenomes</taxon>
    </lineage>
</organism>
<dbReference type="InterPro" id="IPR004013">
    <property type="entry name" value="PHP_dom"/>
</dbReference>
<dbReference type="SMART" id="SM00481">
    <property type="entry name" value="POLIIIAc"/>
    <property type="match status" value="1"/>
</dbReference>
<name>X1TFF1_9ZZZZ</name>
<evidence type="ECO:0000313" key="2">
    <source>
        <dbReference type="EMBL" id="GAI78774.1"/>
    </source>
</evidence>
<evidence type="ECO:0000259" key="1">
    <source>
        <dbReference type="SMART" id="SM00481"/>
    </source>
</evidence>
<dbReference type="InterPro" id="IPR052018">
    <property type="entry name" value="PHP_domain"/>
</dbReference>
<feature type="non-terminal residue" evidence="2">
    <location>
        <position position="86"/>
    </location>
</feature>
<dbReference type="PANTHER" id="PTHR42924:SF3">
    <property type="entry name" value="POLYMERASE_HISTIDINOL PHOSPHATASE N-TERMINAL DOMAIN-CONTAINING PROTEIN"/>
    <property type="match status" value="1"/>
</dbReference>
<dbReference type="AlphaFoldDB" id="X1TFF1"/>
<reference evidence="2" key="1">
    <citation type="journal article" date="2014" name="Front. Microbiol.">
        <title>High frequency of phylogenetically diverse reductive dehalogenase-homologous genes in deep subseafloor sedimentary metagenomes.</title>
        <authorList>
            <person name="Kawai M."/>
            <person name="Futagami T."/>
            <person name="Toyoda A."/>
            <person name="Takaki Y."/>
            <person name="Nishi S."/>
            <person name="Hori S."/>
            <person name="Arai W."/>
            <person name="Tsubouchi T."/>
            <person name="Morono Y."/>
            <person name="Uchiyama I."/>
            <person name="Ito T."/>
            <person name="Fujiyama A."/>
            <person name="Inagaki F."/>
            <person name="Takami H."/>
        </authorList>
    </citation>
    <scope>NUCLEOTIDE SEQUENCE</scope>
    <source>
        <strain evidence="2">Expedition CK06-06</strain>
    </source>
</reference>
<dbReference type="InterPro" id="IPR016195">
    <property type="entry name" value="Pol/histidinol_Pase-like"/>
</dbReference>
<proteinExistence type="predicted"/>
<sequence length="86" mass="9119">MSKIDLHIHSTASDGKLNPADVVRKSAERGLTVIALADHDSVDGIAPALAAAKAFPQLKVIPCVEISTDVPHGEVHVLGYFVDYTD</sequence>
<dbReference type="Pfam" id="PF02811">
    <property type="entry name" value="PHP"/>
    <property type="match status" value="1"/>
</dbReference>
<dbReference type="GO" id="GO:0004534">
    <property type="term" value="F:5'-3' RNA exonuclease activity"/>
    <property type="evidence" value="ECO:0007669"/>
    <property type="project" value="TreeGrafter"/>
</dbReference>
<dbReference type="PANTHER" id="PTHR42924">
    <property type="entry name" value="EXONUCLEASE"/>
    <property type="match status" value="1"/>
</dbReference>
<feature type="domain" description="Polymerase/histidinol phosphatase N-terminal" evidence="1">
    <location>
        <begin position="4"/>
        <end position="70"/>
    </location>
</feature>
<protein>
    <recommendedName>
        <fullName evidence="1">Polymerase/histidinol phosphatase N-terminal domain-containing protein</fullName>
    </recommendedName>
</protein>
<dbReference type="EMBL" id="BARW01005390">
    <property type="protein sequence ID" value="GAI78774.1"/>
    <property type="molecule type" value="Genomic_DNA"/>
</dbReference>